<gene>
    <name evidence="11" type="ORF">N0F65_003278</name>
</gene>
<dbReference type="EMBL" id="DAKRPA010000123">
    <property type="protein sequence ID" value="DAZ97851.1"/>
    <property type="molecule type" value="Genomic_DNA"/>
</dbReference>
<dbReference type="AlphaFoldDB" id="A0AAV2YX27"/>
<evidence type="ECO:0000259" key="9">
    <source>
        <dbReference type="Pfam" id="PF03007"/>
    </source>
</evidence>
<evidence type="ECO:0008006" key="13">
    <source>
        <dbReference type="Google" id="ProtNLM"/>
    </source>
</evidence>
<feature type="transmembrane region" description="Helical" evidence="8">
    <location>
        <begin position="231"/>
        <end position="254"/>
    </location>
</feature>
<feature type="transmembrane region" description="Helical" evidence="8">
    <location>
        <begin position="20"/>
        <end position="39"/>
    </location>
</feature>
<comment type="similarity">
    <text evidence="5">In the N-terminal section; belongs to the long-chain O-acyltransferase family.</text>
</comment>
<sequence length="500" mass="55553">MDNLPAMTKFLYNGPEVNLLAVTSLLLFGVIAIAYVANLKKPQPDHGDKKLHRRMSNMGYTTLATEIESNLSIPVSVMSIKGKLTKEQFAERLQQRMATDPFFIRYRSLVLGEQRTFVEIPDYNVNGNIHTHTLAKDETTISFVETLVNTPLDFSHPLWYACVIIDPNNEETTNVAWKIHHCIGDGASISMAMLKLSDQIDHFEEMVKKNAEASKANPKPKKALSQKLKELVGFFLLCLWSAYIITRKMALLVLRSEPRTMFKRPGGQKKRLSYQMMYSVTETKAVGKKYGATVNDVMLNCVAGAIRKTILATGEKVPANMLVRAGVPVDMRSSSEVIRSSSNKFSALMVDFPVGVEDSVKRLKLIKGGMNEAKNSLEKFFTYTLSQMLPLLPVFLMKQFVRFTASRITVAISNVRAASFHIGICGNPLEGFYGFVPPPPTVNLGVAVLSVGDDLGLNVLVDSSVGIDAKQFLTYAHEEFDALKEAAVAKEVAKEEKKEQ</sequence>
<keyword evidence="4" id="KW-0012">Acyltransferase</keyword>
<comment type="pathway">
    <text evidence="2">Lipid metabolism.</text>
</comment>
<dbReference type="PANTHER" id="PTHR31650:SF1">
    <property type="entry name" value="WAX ESTER SYNTHASE_DIACYLGLYCEROL ACYLTRANSFERASE 4-RELATED"/>
    <property type="match status" value="1"/>
</dbReference>
<accession>A0AAV2YX27</accession>
<evidence type="ECO:0000256" key="1">
    <source>
        <dbReference type="ARBA" id="ARBA00004771"/>
    </source>
</evidence>
<evidence type="ECO:0000256" key="6">
    <source>
        <dbReference type="ARBA" id="ARBA00047604"/>
    </source>
</evidence>
<dbReference type="Proteomes" id="UP001146120">
    <property type="component" value="Unassembled WGS sequence"/>
</dbReference>
<dbReference type="Pfam" id="PF03007">
    <property type="entry name" value="WS_DGAT_cat"/>
    <property type="match status" value="1"/>
</dbReference>
<evidence type="ECO:0000313" key="12">
    <source>
        <dbReference type="Proteomes" id="UP001146120"/>
    </source>
</evidence>
<comment type="caution">
    <text evidence="11">The sequence shown here is derived from an EMBL/GenBank/DDBJ whole genome shotgun (WGS) entry which is preliminary data.</text>
</comment>
<evidence type="ECO:0000256" key="7">
    <source>
        <dbReference type="ARBA" id="ARBA00048109"/>
    </source>
</evidence>
<evidence type="ECO:0000256" key="4">
    <source>
        <dbReference type="ARBA" id="ARBA00023315"/>
    </source>
</evidence>
<dbReference type="GO" id="GO:0005886">
    <property type="term" value="C:plasma membrane"/>
    <property type="evidence" value="ECO:0007669"/>
    <property type="project" value="TreeGrafter"/>
</dbReference>
<evidence type="ECO:0000259" key="10">
    <source>
        <dbReference type="Pfam" id="PF06974"/>
    </source>
</evidence>
<reference evidence="11" key="2">
    <citation type="journal article" date="2023" name="Microbiol Resour">
        <title>Decontamination and Annotation of the Draft Genome Sequence of the Oomycete Lagenidium giganteum ARSEF 373.</title>
        <authorList>
            <person name="Morgan W.R."/>
            <person name="Tartar A."/>
        </authorList>
    </citation>
    <scope>NUCLEOTIDE SEQUENCE</scope>
    <source>
        <strain evidence="11">ARSEF 373</strain>
    </source>
</reference>
<comment type="catalytic activity">
    <reaction evidence="6">
        <text>a long chain fatty alcohol + a fatty acyl-CoA = a long-chain alcohol wax ester + CoA</text>
        <dbReference type="Rhea" id="RHEA:38443"/>
        <dbReference type="ChEBI" id="CHEBI:17135"/>
        <dbReference type="ChEBI" id="CHEBI:57287"/>
        <dbReference type="ChEBI" id="CHEBI:77636"/>
        <dbReference type="ChEBI" id="CHEBI:235323"/>
        <dbReference type="EC" id="2.3.1.75"/>
    </reaction>
</comment>
<keyword evidence="12" id="KW-1185">Reference proteome</keyword>
<evidence type="ECO:0000256" key="8">
    <source>
        <dbReference type="SAM" id="Phobius"/>
    </source>
</evidence>
<evidence type="ECO:0000256" key="5">
    <source>
        <dbReference type="ARBA" id="ARBA00024360"/>
    </source>
</evidence>
<organism evidence="11 12">
    <name type="scientific">Lagenidium giganteum</name>
    <dbReference type="NCBI Taxonomy" id="4803"/>
    <lineage>
        <taxon>Eukaryota</taxon>
        <taxon>Sar</taxon>
        <taxon>Stramenopiles</taxon>
        <taxon>Oomycota</taxon>
        <taxon>Peronosporomycetes</taxon>
        <taxon>Pythiales</taxon>
        <taxon>Pythiaceae</taxon>
    </lineage>
</organism>
<comment type="pathway">
    <text evidence="1">Glycerolipid metabolism; triacylglycerol biosynthesis.</text>
</comment>
<comment type="catalytic activity">
    <reaction evidence="7">
        <text>an acyl-CoA + a 1,2-diacyl-sn-glycerol = a triacyl-sn-glycerol + CoA</text>
        <dbReference type="Rhea" id="RHEA:10868"/>
        <dbReference type="ChEBI" id="CHEBI:17815"/>
        <dbReference type="ChEBI" id="CHEBI:57287"/>
        <dbReference type="ChEBI" id="CHEBI:58342"/>
        <dbReference type="ChEBI" id="CHEBI:64615"/>
        <dbReference type="EC" id="2.3.1.20"/>
    </reaction>
</comment>
<evidence type="ECO:0000313" key="11">
    <source>
        <dbReference type="EMBL" id="DAZ97851.1"/>
    </source>
</evidence>
<keyword evidence="8" id="KW-0472">Membrane</keyword>
<proteinExistence type="inferred from homology"/>
<dbReference type="GO" id="GO:0019432">
    <property type="term" value="P:triglyceride biosynthetic process"/>
    <property type="evidence" value="ECO:0007669"/>
    <property type="project" value="TreeGrafter"/>
</dbReference>
<dbReference type="SUPFAM" id="SSF52777">
    <property type="entry name" value="CoA-dependent acyltransferases"/>
    <property type="match status" value="1"/>
</dbReference>
<dbReference type="PANTHER" id="PTHR31650">
    <property type="entry name" value="O-ACYLTRANSFERASE (WSD1-LIKE) FAMILY PROTEIN"/>
    <property type="match status" value="1"/>
</dbReference>
<dbReference type="InterPro" id="IPR004255">
    <property type="entry name" value="O-acyltransferase_WSD1_N"/>
</dbReference>
<dbReference type="GO" id="GO:0047196">
    <property type="term" value="F:long-chain-alcohol O-fatty-acyltransferase activity"/>
    <property type="evidence" value="ECO:0007669"/>
    <property type="project" value="UniProtKB-EC"/>
</dbReference>
<dbReference type="InterPro" id="IPR045034">
    <property type="entry name" value="O-acyltransferase_WSD1-like"/>
</dbReference>
<dbReference type="Pfam" id="PF06974">
    <property type="entry name" value="WS_DGAT_C"/>
    <property type="match status" value="1"/>
</dbReference>
<keyword evidence="3" id="KW-0808">Transferase</keyword>
<feature type="domain" description="O-acyltransferase WSD1 C-terminal" evidence="10">
    <location>
        <begin position="343"/>
        <end position="484"/>
    </location>
</feature>
<dbReference type="InterPro" id="IPR009721">
    <property type="entry name" value="O-acyltransferase_WSD1_C"/>
</dbReference>
<keyword evidence="8" id="KW-1133">Transmembrane helix</keyword>
<evidence type="ECO:0000256" key="2">
    <source>
        <dbReference type="ARBA" id="ARBA00005189"/>
    </source>
</evidence>
<keyword evidence="8" id="KW-0812">Transmembrane</keyword>
<protein>
    <recommendedName>
        <fullName evidence="13">Diacylglycerol O-acyltransferase</fullName>
    </recommendedName>
</protein>
<dbReference type="GO" id="GO:0004144">
    <property type="term" value="F:diacylglycerol O-acyltransferase activity"/>
    <property type="evidence" value="ECO:0007669"/>
    <property type="project" value="UniProtKB-EC"/>
</dbReference>
<name>A0AAV2YX27_9STRA</name>
<reference evidence="11" key="1">
    <citation type="submission" date="2022-11" db="EMBL/GenBank/DDBJ databases">
        <authorList>
            <person name="Morgan W.R."/>
            <person name="Tartar A."/>
        </authorList>
    </citation>
    <scope>NUCLEOTIDE SEQUENCE</scope>
    <source>
        <strain evidence="11">ARSEF 373</strain>
    </source>
</reference>
<feature type="domain" description="O-acyltransferase WSD1-like N-terminal" evidence="9">
    <location>
        <begin position="85"/>
        <end position="298"/>
    </location>
</feature>
<evidence type="ECO:0000256" key="3">
    <source>
        <dbReference type="ARBA" id="ARBA00022679"/>
    </source>
</evidence>